<reference evidence="2 3" key="1">
    <citation type="submission" date="2019-03" db="EMBL/GenBank/DDBJ databases">
        <title>Genomic Encyclopedia of Type Strains, Phase IV (KMG-IV): sequencing the most valuable type-strain genomes for metagenomic binning, comparative biology and taxonomic classification.</title>
        <authorList>
            <person name="Goeker M."/>
        </authorList>
    </citation>
    <scope>NUCLEOTIDE SEQUENCE [LARGE SCALE GENOMIC DNA]</scope>
    <source>
        <strain evidence="2 3">DSM 45934</strain>
    </source>
</reference>
<dbReference type="InterPro" id="IPR027417">
    <property type="entry name" value="P-loop_NTPase"/>
</dbReference>
<dbReference type="RefSeq" id="WP_132123913.1">
    <property type="nucleotide sequence ID" value="NZ_SLWS01000011.1"/>
</dbReference>
<evidence type="ECO:0000259" key="1">
    <source>
        <dbReference type="Pfam" id="PF19993"/>
    </source>
</evidence>
<keyword evidence="3" id="KW-1185">Reference proteome</keyword>
<dbReference type="EMBL" id="SLWS01000011">
    <property type="protein sequence ID" value="TCO52946.1"/>
    <property type="molecule type" value="Genomic_DNA"/>
</dbReference>
<sequence>MTQPENTVLCPVCLDYITWPATLYQRAVRDRNVVWEELDLSGHTNTVKRDYERTLAFVRCPNPSADGTPEHYLPAIHNDYGKPIIIGLVGRGRSGKTHLLVAMLAELLRGGLSMHGLDFEIADKIQHERFNDEIRSLHEGQALQTTKNLIQTFASYLLVRSKGQEPKPLIFFDIAGEDFDDTVATSTMQAGFLLGADALLFVDDPVLGLPAWRPHAKSAAQRSASRRHNPAFVGALNRLRRQEDMERLPIAVALTKADELRYEYPVDHWLRREDVAGPIDPALFRSESRDVYAVLQRYQAEPMLTVYRQFSRRTMHFVSATGGAADESDKFPRGVRPVRVLQPLLALLAMTGFVNSPGAAEIGR</sequence>
<dbReference type="InterPro" id="IPR045528">
    <property type="entry name" value="DO-GTPase2"/>
</dbReference>
<feature type="domain" description="Double-GTPase 2" evidence="1">
    <location>
        <begin position="84"/>
        <end position="259"/>
    </location>
</feature>
<proteinExistence type="predicted"/>
<dbReference type="OrthoDB" id="5171766at2"/>
<evidence type="ECO:0000313" key="3">
    <source>
        <dbReference type="Proteomes" id="UP000295680"/>
    </source>
</evidence>
<comment type="caution">
    <text evidence="2">The sequence shown here is derived from an EMBL/GenBank/DDBJ whole genome shotgun (WGS) entry which is preliminary data.</text>
</comment>
<evidence type="ECO:0000313" key="2">
    <source>
        <dbReference type="EMBL" id="TCO52946.1"/>
    </source>
</evidence>
<organism evidence="2 3">
    <name type="scientific">Actinocrispum wychmicini</name>
    <dbReference type="NCBI Taxonomy" id="1213861"/>
    <lineage>
        <taxon>Bacteria</taxon>
        <taxon>Bacillati</taxon>
        <taxon>Actinomycetota</taxon>
        <taxon>Actinomycetes</taxon>
        <taxon>Pseudonocardiales</taxon>
        <taxon>Pseudonocardiaceae</taxon>
        <taxon>Actinocrispum</taxon>
    </lineage>
</organism>
<accession>A0A4R2J8H5</accession>
<gene>
    <name evidence="2" type="ORF">EV192_111140</name>
</gene>
<dbReference type="SUPFAM" id="SSF52540">
    <property type="entry name" value="P-loop containing nucleoside triphosphate hydrolases"/>
    <property type="match status" value="1"/>
</dbReference>
<name>A0A4R2J8H5_9PSEU</name>
<dbReference type="Pfam" id="PF19993">
    <property type="entry name" value="DO-GTPase2"/>
    <property type="match status" value="1"/>
</dbReference>
<protein>
    <recommendedName>
        <fullName evidence="1">Double-GTPase 2 domain-containing protein</fullName>
    </recommendedName>
</protein>
<dbReference type="Proteomes" id="UP000295680">
    <property type="component" value="Unassembled WGS sequence"/>
</dbReference>
<dbReference type="AlphaFoldDB" id="A0A4R2J8H5"/>